<gene>
    <name evidence="1" type="ORF">SALB_01457</name>
</gene>
<name>A0A059VVY3_STRNR</name>
<protein>
    <submittedName>
        <fullName evidence="1">Uncharacterized protein</fullName>
    </submittedName>
</protein>
<proteinExistence type="predicted"/>
<sequence length="40" mass="4515">MGALLQPLAVGRPVLILNADYPARRYMRLDDGRHVADHSR</sequence>
<reference evidence="1 2" key="1">
    <citation type="journal article" date="2019" name="Microbiol. Resour. Announc.">
        <title>Draft Genome Sequence of the Most Traditional epsilon-Poly-l-Lysine Producer, Streptomyces albulus NBRC14147.</title>
        <authorList>
            <person name="Yamanaka K."/>
            <person name="Hamano Y."/>
        </authorList>
    </citation>
    <scope>NUCLEOTIDE SEQUENCE [LARGE SCALE GENOMIC DNA]</scope>
    <source>
        <strain evidence="1 2">NBRC 14147</strain>
    </source>
</reference>
<organism evidence="1 2">
    <name type="scientific">Streptomyces noursei</name>
    <name type="common">Streptomyces albulus</name>
    <dbReference type="NCBI Taxonomy" id="1971"/>
    <lineage>
        <taxon>Bacteria</taxon>
        <taxon>Bacillati</taxon>
        <taxon>Actinomycetota</taxon>
        <taxon>Actinomycetes</taxon>
        <taxon>Kitasatosporales</taxon>
        <taxon>Streptomycetaceae</taxon>
        <taxon>Streptomyces</taxon>
    </lineage>
</organism>
<comment type="caution">
    <text evidence="1">The sequence shown here is derived from an EMBL/GenBank/DDBJ whole genome shotgun (WGS) entry which is preliminary data.</text>
</comment>
<accession>A0A059VVY3</accession>
<dbReference type="Proteomes" id="UP000288351">
    <property type="component" value="Unassembled WGS sequence"/>
</dbReference>
<dbReference type="AlphaFoldDB" id="A0A059VVY3"/>
<dbReference type="EMBL" id="BHXC01000006">
    <property type="protein sequence ID" value="GCB88784.1"/>
    <property type="molecule type" value="Genomic_DNA"/>
</dbReference>
<evidence type="ECO:0000313" key="2">
    <source>
        <dbReference type="Proteomes" id="UP000288351"/>
    </source>
</evidence>
<evidence type="ECO:0000313" key="1">
    <source>
        <dbReference type="EMBL" id="GCB88784.1"/>
    </source>
</evidence>